<dbReference type="Pfam" id="PF01636">
    <property type="entry name" value="APH"/>
    <property type="match status" value="1"/>
</dbReference>
<dbReference type="PROSITE" id="PS00109">
    <property type="entry name" value="PROTEIN_KINASE_TYR"/>
    <property type="match status" value="1"/>
</dbReference>
<dbReference type="PANTHER" id="PTHR21310:SF39">
    <property type="entry name" value="AMINOGLYCOSIDE PHOSPHOTRANSFERASE DOMAIN-CONTAINING PROTEIN"/>
    <property type="match status" value="1"/>
</dbReference>
<dbReference type="SUPFAM" id="SSF56112">
    <property type="entry name" value="Protein kinase-like (PK-like)"/>
    <property type="match status" value="1"/>
</dbReference>
<keyword evidence="3" id="KW-1185">Reference proteome</keyword>
<evidence type="ECO:0000313" key="2">
    <source>
        <dbReference type="EMBL" id="OSX58288.1"/>
    </source>
</evidence>
<dbReference type="GeneID" id="36331730"/>
<dbReference type="Proteomes" id="UP000194127">
    <property type="component" value="Unassembled WGS sequence"/>
</dbReference>
<dbReference type="EMBL" id="KZ110605">
    <property type="protein sequence ID" value="OSX58288.1"/>
    <property type="molecule type" value="Genomic_DNA"/>
</dbReference>
<dbReference type="Gene3D" id="3.90.1200.10">
    <property type="match status" value="1"/>
</dbReference>
<dbReference type="AlphaFoldDB" id="A0A1X6MPJ2"/>
<accession>A0A1X6MPJ2</accession>
<gene>
    <name evidence="2" type="ORF">POSPLADRAFT_1153818</name>
</gene>
<feature type="domain" description="Aminoglycoside phosphotransferase" evidence="1">
    <location>
        <begin position="110"/>
        <end position="287"/>
    </location>
</feature>
<dbReference type="RefSeq" id="XP_024335082.1">
    <property type="nucleotide sequence ID" value="XM_024486781.1"/>
</dbReference>
<dbReference type="InterPro" id="IPR051678">
    <property type="entry name" value="AGP_Transferase"/>
</dbReference>
<reference evidence="2 3" key="1">
    <citation type="submission" date="2017-04" db="EMBL/GenBank/DDBJ databases">
        <title>Genome Sequence of the Model Brown-Rot Fungus Postia placenta SB12.</title>
        <authorList>
            <consortium name="DOE Joint Genome Institute"/>
            <person name="Gaskell J."/>
            <person name="Kersten P."/>
            <person name="Larrondo L.F."/>
            <person name="Canessa P."/>
            <person name="Martinez D."/>
            <person name="Hibbett D."/>
            <person name="Schmoll M."/>
            <person name="Kubicek C.P."/>
            <person name="Martinez A.T."/>
            <person name="Yadav J."/>
            <person name="Master E."/>
            <person name="Magnuson J.K."/>
            <person name="James T."/>
            <person name="Yaver D."/>
            <person name="Berka R."/>
            <person name="Labutti K."/>
            <person name="Lipzen A."/>
            <person name="Aerts A."/>
            <person name="Barry K."/>
            <person name="Henrissat B."/>
            <person name="Blanchette R."/>
            <person name="Grigoriev I."/>
            <person name="Cullen D."/>
        </authorList>
    </citation>
    <scope>NUCLEOTIDE SEQUENCE [LARGE SCALE GENOMIC DNA]</scope>
    <source>
        <strain evidence="2 3">MAD-698-R-SB12</strain>
    </source>
</reference>
<dbReference type="InterPro" id="IPR011009">
    <property type="entry name" value="Kinase-like_dom_sf"/>
</dbReference>
<name>A0A1X6MPJ2_9APHY</name>
<dbReference type="PANTHER" id="PTHR21310">
    <property type="entry name" value="AMINOGLYCOSIDE PHOSPHOTRANSFERASE-RELATED-RELATED"/>
    <property type="match status" value="1"/>
</dbReference>
<dbReference type="InterPro" id="IPR008266">
    <property type="entry name" value="Tyr_kinase_AS"/>
</dbReference>
<dbReference type="OrthoDB" id="8300194at2759"/>
<protein>
    <recommendedName>
        <fullName evidence="1">Aminoglycoside phosphotransferase domain-containing protein</fullName>
    </recommendedName>
</protein>
<evidence type="ECO:0000259" key="1">
    <source>
        <dbReference type="Pfam" id="PF01636"/>
    </source>
</evidence>
<sequence>MTPTETNVVDYFLERVSSSDSLRIPSVGLSGLHPCSWFRQTVAQPKPDSKSETWWEDSLTEEEILELCNTAPELPILGNASSRSLRPAPIYVISPRVLVKLGSYYTGEYESRAMEVVRSQTSIPVPRPLRFIQREGGCYLVMEYIKGRSLDWCWDGLSLWRKFVIAWTLRGYIRQLRRVRTAQIEHQIPGPLTGDLSEPLKCIGPAMGAEYHCGPFSSAAALFAWLNGRLRVTQYIKGTEPLVLVHGDLTPRNVMLDDDGKIWLIDWGCSGVYPPWFEAAAMLYTRPQPSWWTWVR</sequence>
<dbReference type="GO" id="GO:0004672">
    <property type="term" value="F:protein kinase activity"/>
    <property type="evidence" value="ECO:0007669"/>
    <property type="project" value="InterPro"/>
</dbReference>
<dbReference type="InterPro" id="IPR002575">
    <property type="entry name" value="Aminoglycoside_PTrfase"/>
</dbReference>
<organism evidence="2 3">
    <name type="scientific">Postia placenta MAD-698-R-SB12</name>
    <dbReference type="NCBI Taxonomy" id="670580"/>
    <lineage>
        <taxon>Eukaryota</taxon>
        <taxon>Fungi</taxon>
        <taxon>Dikarya</taxon>
        <taxon>Basidiomycota</taxon>
        <taxon>Agaricomycotina</taxon>
        <taxon>Agaricomycetes</taxon>
        <taxon>Polyporales</taxon>
        <taxon>Adustoporiaceae</taxon>
        <taxon>Rhodonia</taxon>
    </lineage>
</organism>
<proteinExistence type="predicted"/>
<evidence type="ECO:0000313" key="3">
    <source>
        <dbReference type="Proteomes" id="UP000194127"/>
    </source>
</evidence>
<dbReference type="CDD" id="cd05120">
    <property type="entry name" value="APH_ChoK_like"/>
    <property type="match status" value="1"/>
</dbReference>